<comment type="caution">
    <text evidence="12">The sequence shown here is derived from an EMBL/GenBank/DDBJ whole genome shotgun (WGS) entry which is preliminary data.</text>
</comment>
<keyword evidence="4" id="KW-0732">Signal</keyword>
<dbReference type="GO" id="GO:0050982">
    <property type="term" value="P:detection of mechanical stimulus"/>
    <property type="evidence" value="ECO:0007669"/>
    <property type="project" value="TreeGrafter"/>
</dbReference>
<gene>
    <name evidence="12" type="ORF">pdam_00020771</name>
</gene>
<evidence type="ECO:0000256" key="6">
    <source>
        <dbReference type="ARBA" id="ARBA00023136"/>
    </source>
</evidence>
<dbReference type="InterPro" id="IPR046791">
    <property type="entry name" value="Polycystin_dom"/>
</dbReference>
<feature type="transmembrane region" description="Helical" evidence="10">
    <location>
        <begin position="301"/>
        <end position="322"/>
    </location>
</feature>
<dbReference type="AlphaFoldDB" id="A0A3M6UHJ3"/>
<feature type="domain" description="PLAT" evidence="11">
    <location>
        <begin position="94"/>
        <end position="214"/>
    </location>
</feature>
<dbReference type="InterPro" id="IPR051223">
    <property type="entry name" value="Polycystin"/>
</dbReference>
<keyword evidence="6 10" id="KW-0472">Membrane</keyword>
<feature type="transmembrane region" description="Helical" evidence="10">
    <location>
        <begin position="407"/>
        <end position="426"/>
    </location>
</feature>
<evidence type="ECO:0000256" key="4">
    <source>
        <dbReference type="ARBA" id="ARBA00022729"/>
    </source>
</evidence>
<dbReference type="Pfam" id="PF08016">
    <property type="entry name" value="PKD_channel"/>
    <property type="match status" value="1"/>
</dbReference>
<dbReference type="SMART" id="SM00308">
    <property type="entry name" value="LH2"/>
    <property type="match status" value="1"/>
</dbReference>
<evidence type="ECO:0000256" key="3">
    <source>
        <dbReference type="ARBA" id="ARBA00022692"/>
    </source>
</evidence>
<organism evidence="12 13">
    <name type="scientific">Pocillopora damicornis</name>
    <name type="common">Cauliflower coral</name>
    <name type="synonym">Millepora damicornis</name>
    <dbReference type="NCBI Taxonomy" id="46731"/>
    <lineage>
        <taxon>Eukaryota</taxon>
        <taxon>Metazoa</taxon>
        <taxon>Cnidaria</taxon>
        <taxon>Anthozoa</taxon>
        <taxon>Hexacorallia</taxon>
        <taxon>Scleractinia</taxon>
        <taxon>Astrocoeniina</taxon>
        <taxon>Pocilloporidae</taxon>
        <taxon>Pocillopora</taxon>
    </lineage>
</organism>
<keyword evidence="5 10" id="KW-1133">Transmembrane helix</keyword>
<feature type="transmembrane region" description="Helical" evidence="10">
    <location>
        <begin position="912"/>
        <end position="933"/>
    </location>
</feature>
<dbReference type="InterPro" id="IPR001024">
    <property type="entry name" value="PLAT/LH2_dom"/>
</dbReference>
<feature type="non-terminal residue" evidence="12">
    <location>
        <position position="1"/>
    </location>
</feature>
<dbReference type="GO" id="GO:0005262">
    <property type="term" value="F:calcium channel activity"/>
    <property type="evidence" value="ECO:0007669"/>
    <property type="project" value="TreeGrafter"/>
</dbReference>
<feature type="transmembrane region" description="Helical" evidence="10">
    <location>
        <begin position="849"/>
        <end position="871"/>
    </location>
</feature>
<keyword evidence="7" id="KW-0325">Glycoprotein</keyword>
<dbReference type="InterPro" id="IPR003915">
    <property type="entry name" value="PKD_2"/>
</dbReference>
<evidence type="ECO:0000256" key="8">
    <source>
        <dbReference type="PIRSR" id="PIRSR603915-2"/>
    </source>
</evidence>
<accession>A0A3M6UHJ3</accession>
<feature type="transmembrane region" description="Helical" evidence="10">
    <location>
        <begin position="721"/>
        <end position="745"/>
    </location>
</feature>
<reference evidence="12 13" key="1">
    <citation type="journal article" date="2018" name="Sci. Rep.">
        <title>Comparative analysis of the Pocillopora damicornis genome highlights role of immune system in coral evolution.</title>
        <authorList>
            <person name="Cunning R."/>
            <person name="Bay R.A."/>
            <person name="Gillette P."/>
            <person name="Baker A.C."/>
            <person name="Traylor-Knowles N."/>
        </authorList>
    </citation>
    <scope>NUCLEOTIDE SEQUENCE [LARGE SCALE GENOMIC DNA]</scope>
    <source>
        <strain evidence="12">RSMAS</strain>
        <tissue evidence="12">Whole animal</tissue>
    </source>
</reference>
<dbReference type="PANTHER" id="PTHR10877">
    <property type="entry name" value="POLYCYSTIN FAMILY MEMBER"/>
    <property type="match status" value="1"/>
</dbReference>
<dbReference type="OrthoDB" id="5983846at2759"/>
<evidence type="ECO:0000256" key="7">
    <source>
        <dbReference type="ARBA" id="ARBA00023180"/>
    </source>
</evidence>
<feature type="disulfide bond" evidence="8">
    <location>
        <begin position="564"/>
        <end position="577"/>
    </location>
</feature>
<feature type="transmembrane region" description="Helical" evidence="10">
    <location>
        <begin position="812"/>
        <end position="829"/>
    </location>
</feature>
<keyword evidence="3 10" id="KW-0812">Transmembrane</keyword>
<dbReference type="InterPro" id="IPR013122">
    <property type="entry name" value="PKD1_2_channel"/>
</dbReference>
<comment type="caution">
    <text evidence="9">Lacks conserved residue(s) required for the propagation of feature annotation.</text>
</comment>
<evidence type="ECO:0000313" key="12">
    <source>
        <dbReference type="EMBL" id="RMX52994.1"/>
    </source>
</evidence>
<dbReference type="SUPFAM" id="SSF49723">
    <property type="entry name" value="Lipase/lipooxygenase domain (PLAT/LH2 domain)"/>
    <property type="match status" value="1"/>
</dbReference>
<comment type="subcellular location">
    <subcellularLocation>
        <location evidence="1">Membrane</location>
        <topology evidence="1">Multi-pass membrane protein</topology>
    </subcellularLocation>
</comment>
<evidence type="ECO:0000259" key="11">
    <source>
        <dbReference type="PROSITE" id="PS50095"/>
    </source>
</evidence>
<sequence length="974" mass="111757">VGDETNEQLLHCKCNHLTAFAGGFLIAPNPIDFDKVFVEFTKLGETGNYVVLSTVCGIFGVYVLVIIWARKADMLDDRKLGPTVNIKHNENSSYKYDVTIITGVWRQAGTSASVFAKIYGTESSTKEVNLTGNAPPGRKLFARGSIDSFVLHLDSQLGSVFKVEMWHDNSGKSSSWFLDQVHIVERSTGEKWDFFYHNWLALHKGNGTTAATLMSHDNGQHSPGFKSMFHSMASADLADYHIWASVVTRPPRNFFTRVQRASCCLSFLYLAMVCNAMFYLVVGGSENLIQIGPLQMSLRQLIIGIESTLIVTPVSIIITALFRFRKAKTNGECEDGDSNNNSPEMSSAKNNKKRFLLPHAFVYPAWFLCIATAATAATFTVFYSLQWGKEIADQWLASVLVSCVEDIFIWQPSKVLVLALLLILIFKRPKPPDEIENCDGTSFAEEIREQRAYELRKAKFFRFARQFLAFLVFYLFLMIVAYGDKDYHRYLMTKATRDGFAYFYKVNTGDKMWDYMLGKFIHDSYAGEWYNGQFEPTTEYIGNKASMLIGMPRLRQLRINEESCTVVKELEDMIDKCYDFYSMSEEDTTRLYLPHWIHLSDSQLSWNNLSQLCPKPWRYSTAEELNNFPSWAQHHIYGGGGYVLDLGYDKPTAIRMMEAVKDKDWIDRRTRAILLEFQVLNLNTNLMSIITYHYEVLPFGFGLTYERIDTLKLFNFQTMAYSFYLMCQLIFIFMVLVYITILLIRLCRKGGAFFKRIWNWIDVGQIVSASLAVVFYVMKVKFMHDSIQEVRRNPFVTVSFQFAIFWTEMEHAALSFALFFATFKILHFIRLNPQVQILAWSLAIAKNDIFSISVLFGLLFIAHGHFAYMVFGGSVFSFSSFIRSFASEFELALGNTFHVVQLDDVNRIFGNLFTASFMVTLAILLINIFVSILDINLHDVKDDEEKLEEAYSMGEFIKTLLFGLDRQKEEDTKL</sequence>
<evidence type="ECO:0000256" key="9">
    <source>
        <dbReference type="PROSITE-ProRule" id="PRU00152"/>
    </source>
</evidence>
<evidence type="ECO:0000256" key="1">
    <source>
        <dbReference type="ARBA" id="ARBA00004141"/>
    </source>
</evidence>
<dbReference type="PROSITE" id="PS50095">
    <property type="entry name" value="PLAT"/>
    <property type="match status" value="1"/>
</dbReference>
<evidence type="ECO:0000256" key="10">
    <source>
        <dbReference type="SAM" id="Phobius"/>
    </source>
</evidence>
<feature type="transmembrane region" description="Helical" evidence="10">
    <location>
        <begin position="757"/>
        <end position="778"/>
    </location>
</feature>
<dbReference type="GO" id="GO:0005509">
    <property type="term" value="F:calcium ion binding"/>
    <property type="evidence" value="ECO:0007669"/>
    <property type="project" value="InterPro"/>
</dbReference>
<dbReference type="InterPro" id="IPR036392">
    <property type="entry name" value="PLAT/LH2_dom_sf"/>
</dbReference>
<dbReference type="Gene3D" id="2.60.60.20">
    <property type="entry name" value="PLAT/LH2 domain"/>
    <property type="match status" value="1"/>
</dbReference>
<comment type="similarity">
    <text evidence="2">Belongs to the polycystin family.</text>
</comment>
<evidence type="ECO:0000313" key="13">
    <source>
        <dbReference type="Proteomes" id="UP000275408"/>
    </source>
</evidence>
<feature type="transmembrane region" description="Helical" evidence="10">
    <location>
        <begin position="261"/>
        <end position="281"/>
    </location>
</feature>
<dbReference type="EMBL" id="RCHS01001537">
    <property type="protein sequence ID" value="RMX52994.1"/>
    <property type="molecule type" value="Genomic_DNA"/>
</dbReference>
<dbReference type="Proteomes" id="UP000275408">
    <property type="component" value="Unassembled WGS sequence"/>
</dbReference>
<feature type="transmembrane region" description="Helical" evidence="10">
    <location>
        <begin position="361"/>
        <end position="387"/>
    </location>
</feature>
<evidence type="ECO:0000256" key="2">
    <source>
        <dbReference type="ARBA" id="ARBA00007200"/>
    </source>
</evidence>
<feature type="transmembrane region" description="Helical" evidence="10">
    <location>
        <begin position="463"/>
        <end position="483"/>
    </location>
</feature>
<dbReference type="Pfam" id="PF20519">
    <property type="entry name" value="Polycystin_dom"/>
    <property type="match status" value="1"/>
</dbReference>
<protein>
    <recommendedName>
        <fullName evidence="11">PLAT domain-containing protein</fullName>
    </recommendedName>
</protein>
<keyword evidence="13" id="KW-1185">Reference proteome</keyword>
<dbReference type="PRINTS" id="PR01433">
    <property type="entry name" value="POLYCYSTIN2"/>
</dbReference>
<proteinExistence type="inferred from homology"/>
<feature type="transmembrane region" description="Helical" evidence="10">
    <location>
        <begin position="49"/>
        <end position="69"/>
    </location>
</feature>
<dbReference type="Pfam" id="PF01477">
    <property type="entry name" value="PLAT"/>
    <property type="match status" value="1"/>
</dbReference>
<dbReference type="PANTHER" id="PTHR10877:SF150">
    <property type="entry name" value="REJ DOMAIN-CONTAINING PROTEIN"/>
    <property type="match status" value="1"/>
</dbReference>
<evidence type="ECO:0000256" key="5">
    <source>
        <dbReference type="ARBA" id="ARBA00022989"/>
    </source>
</evidence>
<name>A0A3M6UHJ3_POCDA</name>
<dbReference type="GO" id="GO:0016020">
    <property type="term" value="C:membrane"/>
    <property type="evidence" value="ECO:0007669"/>
    <property type="project" value="UniProtKB-SubCell"/>
</dbReference>